<dbReference type="GO" id="GO:0015074">
    <property type="term" value="P:DNA integration"/>
    <property type="evidence" value="ECO:0007669"/>
    <property type="project" value="InterPro"/>
</dbReference>
<dbReference type="OrthoDB" id="10030726at2759"/>
<dbReference type="InterPro" id="IPR036397">
    <property type="entry name" value="RNaseH_sf"/>
</dbReference>
<dbReference type="InterPro" id="IPR050951">
    <property type="entry name" value="Retrovirus_Pol_polyprotein"/>
</dbReference>
<dbReference type="InterPro" id="IPR001584">
    <property type="entry name" value="Integrase_cat-core"/>
</dbReference>
<dbReference type="AlphaFoldDB" id="A0A4Y2AK34"/>
<accession>A0A4Y2AK34</accession>
<dbReference type="InterPro" id="IPR012337">
    <property type="entry name" value="RNaseH-like_sf"/>
</dbReference>
<sequence length="175" mass="20471">MILHPDQSTNFKSALFTELCKFLGILKTRKTALHPEFDGMVKRFNQTILNHLSLFVSRNQTDWDTHLPLFLLAYRSTEQEVTGLTPAEMLFGQTLRLPCDILFGRPSETPSSPNKYMKNLEARLESIHAFARERIKLASEQMKTRYESRATDHHFKDRVHFKDYQGLLRTKKTKK</sequence>
<dbReference type="SUPFAM" id="SSF53098">
    <property type="entry name" value="Ribonuclease H-like"/>
    <property type="match status" value="1"/>
</dbReference>
<dbReference type="PROSITE" id="PS50994">
    <property type="entry name" value="INTEGRASE"/>
    <property type="match status" value="1"/>
</dbReference>
<dbReference type="PANTHER" id="PTHR37984:SF15">
    <property type="entry name" value="INTEGRASE CATALYTIC DOMAIN-CONTAINING PROTEIN"/>
    <property type="match status" value="1"/>
</dbReference>
<name>A0A4Y2AK34_ARAVE</name>
<dbReference type="Proteomes" id="UP000499080">
    <property type="component" value="Unassembled WGS sequence"/>
</dbReference>
<evidence type="ECO:0000313" key="3">
    <source>
        <dbReference type="Proteomes" id="UP000499080"/>
    </source>
</evidence>
<gene>
    <name evidence="2" type="ORF">AVEN_29186_1</name>
</gene>
<dbReference type="GO" id="GO:0003676">
    <property type="term" value="F:nucleic acid binding"/>
    <property type="evidence" value="ECO:0007669"/>
    <property type="project" value="InterPro"/>
</dbReference>
<evidence type="ECO:0000313" key="2">
    <source>
        <dbReference type="EMBL" id="GBL80213.1"/>
    </source>
</evidence>
<evidence type="ECO:0000259" key="1">
    <source>
        <dbReference type="PROSITE" id="PS50994"/>
    </source>
</evidence>
<keyword evidence="3" id="KW-1185">Reference proteome</keyword>
<organism evidence="2 3">
    <name type="scientific">Araneus ventricosus</name>
    <name type="common">Orbweaver spider</name>
    <name type="synonym">Epeira ventricosa</name>
    <dbReference type="NCBI Taxonomy" id="182803"/>
    <lineage>
        <taxon>Eukaryota</taxon>
        <taxon>Metazoa</taxon>
        <taxon>Ecdysozoa</taxon>
        <taxon>Arthropoda</taxon>
        <taxon>Chelicerata</taxon>
        <taxon>Arachnida</taxon>
        <taxon>Araneae</taxon>
        <taxon>Araneomorphae</taxon>
        <taxon>Entelegynae</taxon>
        <taxon>Araneoidea</taxon>
        <taxon>Araneidae</taxon>
        <taxon>Araneus</taxon>
    </lineage>
</organism>
<dbReference type="EMBL" id="BGPR01000020">
    <property type="protein sequence ID" value="GBL80213.1"/>
    <property type="molecule type" value="Genomic_DNA"/>
</dbReference>
<dbReference type="PANTHER" id="PTHR37984">
    <property type="entry name" value="PROTEIN CBG26694"/>
    <property type="match status" value="1"/>
</dbReference>
<dbReference type="Gene3D" id="3.30.420.10">
    <property type="entry name" value="Ribonuclease H-like superfamily/Ribonuclease H"/>
    <property type="match status" value="1"/>
</dbReference>
<protein>
    <recommendedName>
        <fullName evidence="1">Integrase catalytic domain-containing protein</fullName>
    </recommendedName>
</protein>
<comment type="caution">
    <text evidence="2">The sequence shown here is derived from an EMBL/GenBank/DDBJ whole genome shotgun (WGS) entry which is preliminary data.</text>
</comment>
<reference evidence="2 3" key="1">
    <citation type="journal article" date="2019" name="Sci. Rep.">
        <title>Orb-weaving spider Araneus ventricosus genome elucidates the spidroin gene catalogue.</title>
        <authorList>
            <person name="Kono N."/>
            <person name="Nakamura H."/>
            <person name="Ohtoshi R."/>
            <person name="Moran D.A.P."/>
            <person name="Shinohara A."/>
            <person name="Yoshida Y."/>
            <person name="Fujiwara M."/>
            <person name="Mori M."/>
            <person name="Tomita M."/>
            <person name="Arakawa K."/>
        </authorList>
    </citation>
    <scope>NUCLEOTIDE SEQUENCE [LARGE SCALE GENOMIC DNA]</scope>
</reference>
<feature type="domain" description="Integrase catalytic" evidence="1">
    <location>
        <begin position="1"/>
        <end position="94"/>
    </location>
</feature>
<proteinExistence type="predicted"/>